<reference evidence="2" key="2">
    <citation type="submission" date="2020-07" db="EMBL/GenBank/DDBJ databases">
        <authorList>
            <person name="Vera ALvarez R."/>
            <person name="Arias-Moreno D.M."/>
            <person name="Jimenez-Jacinto V."/>
            <person name="Jimenez-Bremont J.F."/>
            <person name="Swaminathan K."/>
            <person name="Moose S.P."/>
            <person name="Guerrero-Gonzalez M.L."/>
            <person name="Marino-Ramirez L."/>
            <person name="Landsman D."/>
            <person name="Rodriguez-Kessler M."/>
            <person name="Delgado-Sanchez P."/>
        </authorList>
    </citation>
    <scope>NUCLEOTIDE SEQUENCE</scope>
    <source>
        <tissue evidence="2">Cladode</tissue>
    </source>
</reference>
<proteinExistence type="predicted"/>
<sequence>MTEESLFEPVSRPFSTAASMDLEKTRATARCPGEYADSTSSNQHTSVEVIVTTRSLQSAMGAPTLIVAPVLSWSALTMEPPLPITPPTLSLEQRILKTTSCCCCVVGSEAECLLSSSDNGLPAKAEPKESVASESAVNCSGATRKSGPAGQAADSKGLLSLTVDLSTTGHSCKQPDTPRRAFLTANTSPSISTTSSGGTIPGGNCWPNKTLILAPLSLLNFSTVFPPLPMTDPA</sequence>
<evidence type="ECO:0000256" key="1">
    <source>
        <dbReference type="SAM" id="MobiDB-lite"/>
    </source>
</evidence>
<feature type="compositionally biased region" description="Polar residues" evidence="1">
    <location>
        <begin position="132"/>
        <end position="143"/>
    </location>
</feature>
<feature type="region of interest" description="Disordered" evidence="1">
    <location>
        <begin position="123"/>
        <end position="153"/>
    </location>
</feature>
<protein>
    <submittedName>
        <fullName evidence="2">Uncharacterized protein</fullName>
    </submittedName>
</protein>
<organism evidence="2">
    <name type="scientific">Opuntia streptacantha</name>
    <name type="common">Prickly pear cactus</name>
    <name type="synonym">Opuntia cardona</name>
    <dbReference type="NCBI Taxonomy" id="393608"/>
    <lineage>
        <taxon>Eukaryota</taxon>
        <taxon>Viridiplantae</taxon>
        <taxon>Streptophyta</taxon>
        <taxon>Embryophyta</taxon>
        <taxon>Tracheophyta</taxon>
        <taxon>Spermatophyta</taxon>
        <taxon>Magnoliopsida</taxon>
        <taxon>eudicotyledons</taxon>
        <taxon>Gunneridae</taxon>
        <taxon>Pentapetalae</taxon>
        <taxon>Caryophyllales</taxon>
        <taxon>Cactineae</taxon>
        <taxon>Cactaceae</taxon>
        <taxon>Opuntioideae</taxon>
        <taxon>Opuntia</taxon>
    </lineage>
</organism>
<feature type="region of interest" description="Disordered" evidence="1">
    <location>
        <begin position="169"/>
        <end position="199"/>
    </location>
</feature>
<reference evidence="2" key="1">
    <citation type="journal article" date="2013" name="J. Plant Res.">
        <title>Effect of fungi and light on seed germination of three Opuntia species from semiarid lands of central Mexico.</title>
        <authorList>
            <person name="Delgado-Sanchez P."/>
            <person name="Jimenez-Bremont J.F."/>
            <person name="Guerrero-Gonzalez Mde L."/>
            <person name="Flores J."/>
        </authorList>
    </citation>
    <scope>NUCLEOTIDE SEQUENCE</scope>
    <source>
        <tissue evidence="2">Cladode</tissue>
    </source>
</reference>
<dbReference type="AlphaFoldDB" id="A0A7C9E4B4"/>
<feature type="compositionally biased region" description="Low complexity" evidence="1">
    <location>
        <begin position="187"/>
        <end position="198"/>
    </location>
</feature>
<accession>A0A7C9E4B4</accession>
<name>A0A7C9E4B4_OPUST</name>
<dbReference type="EMBL" id="GISG01203855">
    <property type="protein sequence ID" value="MBA4659420.1"/>
    <property type="molecule type" value="Transcribed_RNA"/>
</dbReference>
<evidence type="ECO:0000313" key="2">
    <source>
        <dbReference type="EMBL" id="MBA4659420.1"/>
    </source>
</evidence>